<keyword evidence="3" id="KW-1185">Reference proteome</keyword>
<dbReference type="SUPFAM" id="SSF54909">
    <property type="entry name" value="Dimeric alpha+beta barrel"/>
    <property type="match status" value="1"/>
</dbReference>
<name>A0A0B1PHZ8_UNCNE</name>
<dbReference type="STRING" id="52586.A0A0B1PHZ8"/>
<dbReference type="PANTHER" id="PTHR33606:SF3">
    <property type="entry name" value="PROTEIN YCII"/>
    <property type="match status" value="1"/>
</dbReference>
<reference evidence="2 3" key="1">
    <citation type="journal article" date="2014" name="BMC Genomics">
        <title>Adaptive genomic structural variation in the grape powdery mildew pathogen, Erysiphe necator.</title>
        <authorList>
            <person name="Jones L."/>
            <person name="Riaz S."/>
            <person name="Morales-Cruz A."/>
            <person name="Amrine K.C."/>
            <person name="McGuire B."/>
            <person name="Gubler W.D."/>
            <person name="Walker M.A."/>
            <person name="Cantu D."/>
        </authorList>
    </citation>
    <scope>NUCLEOTIDE SEQUENCE [LARGE SCALE GENOMIC DNA]</scope>
    <source>
        <strain evidence="3">c</strain>
    </source>
</reference>
<dbReference type="Proteomes" id="UP000030854">
    <property type="component" value="Unassembled WGS sequence"/>
</dbReference>
<dbReference type="Pfam" id="PF03795">
    <property type="entry name" value="YCII"/>
    <property type="match status" value="1"/>
</dbReference>
<dbReference type="PANTHER" id="PTHR33606">
    <property type="entry name" value="PROTEIN YCII"/>
    <property type="match status" value="1"/>
</dbReference>
<dbReference type="OMA" id="FAKEGIW"/>
<dbReference type="HOGENOM" id="CLU_110355_2_4_1"/>
<evidence type="ECO:0000313" key="2">
    <source>
        <dbReference type="EMBL" id="KHJ36416.1"/>
    </source>
</evidence>
<evidence type="ECO:0000313" key="3">
    <source>
        <dbReference type="Proteomes" id="UP000030854"/>
    </source>
</evidence>
<dbReference type="Gene3D" id="3.30.70.1060">
    <property type="entry name" value="Dimeric alpha+beta barrel"/>
    <property type="match status" value="1"/>
</dbReference>
<dbReference type="EMBL" id="JNVN01000031">
    <property type="protein sequence ID" value="KHJ36416.1"/>
    <property type="molecule type" value="Genomic_DNA"/>
</dbReference>
<dbReference type="InterPro" id="IPR005545">
    <property type="entry name" value="YCII"/>
</dbReference>
<accession>A0A0B1PHZ8</accession>
<dbReference type="AlphaFoldDB" id="A0A0B1PHZ8"/>
<evidence type="ECO:0000259" key="1">
    <source>
        <dbReference type="Pfam" id="PF03795"/>
    </source>
</evidence>
<gene>
    <name evidence="2" type="ORF">EV44_g4793</name>
</gene>
<dbReference type="InterPro" id="IPR051807">
    <property type="entry name" value="Sec-metab_biosynth-assoc"/>
</dbReference>
<comment type="caution">
    <text evidence="2">The sequence shown here is derived from an EMBL/GenBank/DDBJ whole genome shotgun (WGS) entry which is preliminary data.</text>
</comment>
<proteinExistence type="predicted"/>
<sequence>MTEQAVDNLVEWLIVIPDQPGKLEKRMAVRPKHIEALKKGQLEGSWRMGGAYLEDVCLNQNEEPLRILGSAMIVKASSREEVLKKLKDDIYAQENIWDFEKVQIHPFKCAFRTAL</sequence>
<protein>
    <submittedName>
        <fullName evidence="2">Putative ycii-related domain protein</fullName>
    </submittedName>
</protein>
<dbReference type="InterPro" id="IPR011008">
    <property type="entry name" value="Dimeric_a/b-barrel"/>
</dbReference>
<organism evidence="2 3">
    <name type="scientific">Uncinula necator</name>
    <name type="common">Grape powdery mildew</name>
    <dbReference type="NCBI Taxonomy" id="52586"/>
    <lineage>
        <taxon>Eukaryota</taxon>
        <taxon>Fungi</taxon>
        <taxon>Dikarya</taxon>
        <taxon>Ascomycota</taxon>
        <taxon>Pezizomycotina</taxon>
        <taxon>Leotiomycetes</taxon>
        <taxon>Erysiphales</taxon>
        <taxon>Erysiphaceae</taxon>
        <taxon>Erysiphe</taxon>
    </lineage>
</organism>
<feature type="domain" description="YCII-related" evidence="1">
    <location>
        <begin position="11"/>
        <end position="108"/>
    </location>
</feature>